<dbReference type="PROSITE" id="PS51221">
    <property type="entry name" value="TTL"/>
    <property type="match status" value="1"/>
</dbReference>
<dbReference type="SUPFAM" id="SSF56059">
    <property type="entry name" value="Glutathione synthetase ATP-binding domain-like"/>
    <property type="match status" value="1"/>
</dbReference>
<evidence type="ECO:0000256" key="2">
    <source>
        <dbReference type="ARBA" id="ARBA00022741"/>
    </source>
</evidence>
<keyword evidence="6" id="KW-1185">Reference proteome</keyword>
<evidence type="ECO:0000256" key="1">
    <source>
        <dbReference type="ARBA" id="ARBA00022598"/>
    </source>
</evidence>
<dbReference type="EMBL" id="JAKMXF010000166">
    <property type="protein sequence ID" value="KAI6655933.1"/>
    <property type="molecule type" value="Genomic_DNA"/>
</dbReference>
<dbReference type="GO" id="GO:0000226">
    <property type="term" value="P:microtubule cytoskeleton organization"/>
    <property type="evidence" value="ECO:0007669"/>
    <property type="project" value="TreeGrafter"/>
</dbReference>
<dbReference type="InterPro" id="IPR004344">
    <property type="entry name" value="TTL/TTLL_fam"/>
</dbReference>
<evidence type="ECO:0000313" key="6">
    <source>
        <dbReference type="Proteomes" id="UP001165289"/>
    </source>
</evidence>
<proteinExistence type="predicted"/>
<accession>A0AAV7K3X8</accession>
<dbReference type="AlphaFoldDB" id="A0AAV7K3X8"/>
<keyword evidence="3" id="KW-0067">ATP-binding</keyword>
<dbReference type="GO" id="GO:0070740">
    <property type="term" value="F:tubulin-glutamic acid ligase activity"/>
    <property type="evidence" value="ECO:0007669"/>
    <property type="project" value="TreeGrafter"/>
</dbReference>
<dbReference type="PANTHER" id="PTHR12241">
    <property type="entry name" value="TUBULIN POLYGLUTAMYLASE"/>
    <property type="match status" value="1"/>
</dbReference>
<keyword evidence="4" id="KW-1133">Transmembrane helix</keyword>
<evidence type="ECO:0000313" key="5">
    <source>
        <dbReference type="EMBL" id="KAI6655933.1"/>
    </source>
</evidence>
<dbReference type="GO" id="GO:0036064">
    <property type="term" value="C:ciliary basal body"/>
    <property type="evidence" value="ECO:0007669"/>
    <property type="project" value="TreeGrafter"/>
</dbReference>
<gene>
    <name evidence="5" type="ORF">LOD99_1667</name>
</gene>
<evidence type="ECO:0000256" key="3">
    <source>
        <dbReference type="ARBA" id="ARBA00022840"/>
    </source>
</evidence>
<keyword evidence="4" id="KW-0812">Transmembrane</keyword>
<keyword evidence="1" id="KW-0436">Ligase</keyword>
<evidence type="ECO:0000256" key="4">
    <source>
        <dbReference type="SAM" id="Phobius"/>
    </source>
</evidence>
<protein>
    <submittedName>
        <fullName evidence="5">Uncharacterized protein</fullName>
    </submittedName>
</protein>
<dbReference type="GO" id="GO:0005524">
    <property type="term" value="F:ATP binding"/>
    <property type="evidence" value="ECO:0007669"/>
    <property type="project" value="UniProtKB-KW"/>
</dbReference>
<reference evidence="5 6" key="1">
    <citation type="journal article" date="2023" name="BMC Biol.">
        <title>The compact genome of the sponge Oopsacas minuta (Hexactinellida) is lacking key metazoan core genes.</title>
        <authorList>
            <person name="Santini S."/>
            <person name="Schenkelaars Q."/>
            <person name="Jourda C."/>
            <person name="Duchesne M."/>
            <person name="Belahbib H."/>
            <person name="Rocher C."/>
            <person name="Selva M."/>
            <person name="Riesgo A."/>
            <person name="Vervoort M."/>
            <person name="Leys S.P."/>
            <person name="Kodjabachian L."/>
            <person name="Le Bivic A."/>
            <person name="Borchiellini C."/>
            <person name="Claverie J.M."/>
            <person name="Renard E."/>
        </authorList>
    </citation>
    <scope>NUCLEOTIDE SEQUENCE [LARGE SCALE GENOMIC DNA]</scope>
    <source>
        <strain evidence="5">SPO-2</strain>
    </source>
</reference>
<dbReference type="Proteomes" id="UP001165289">
    <property type="component" value="Unassembled WGS sequence"/>
</dbReference>
<sequence>MVYIYKTLVSNQLLFILLLVSVLYFLLKLSSPNLTRSTTTLTPVILHDYNFGFERTCSDISNTSSDLIQQICHIEQSKLTPLHSRTVLVRDTSRIRYYAQRDLQGWQMFYENIGYKVVEPRFSLTPPDPCLYDVLLCMGLVLQDQSCVSPQDYPRLAPGQRVSQFYGMRQVLWRKDSFCRTMKSVFARIPKRVSTDFLFDCWVLPNDLEDLRGVMHGEPDGLWIAKPRSRGEGKGIMIVHNLAELYEYNLLGSVIQPYLDRVMLIEGRKFDLRTYVLVTSINPLRAYFYKEGLVRLASELYNKTGNSKTQFLTNTSVGKLVANINDIVWMYKDLIKYLRKMNFDGDLLFERVEEVIVKTLLAGEVGFHKLYQDTFPGYMCENCYQLLGVDVIIDEDLNPKVIEINGIPSMQLSHDLGVKPDPSKPYTATKFGLLRDTLNTLYQPNTRPHQLERMIDKLGIGIVPSTCEEQHQFCVTNREFAFLVDSQREFFSKGMYKRIYPTQNGDLYTDLLTHTHKTIMKTADDKNQLTTYKLHHLMTLIEIYNLQNH</sequence>
<comment type="caution">
    <text evidence="5">The sequence shown here is derived from an EMBL/GenBank/DDBJ whole genome shotgun (WGS) entry which is preliminary data.</text>
</comment>
<keyword evidence="4" id="KW-0472">Membrane</keyword>
<keyword evidence="2" id="KW-0547">Nucleotide-binding</keyword>
<name>A0AAV7K3X8_9METZ</name>
<organism evidence="5 6">
    <name type="scientific">Oopsacas minuta</name>
    <dbReference type="NCBI Taxonomy" id="111878"/>
    <lineage>
        <taxon>Eukaryota</taxon>
        <taxon>Metazoa</taxon>
        <taxon>Porifera</taxon>
        <taxon>Hexactinellida</taxon>
        <taxon>Hexasterophora</taxon>
        <taxon>Lyssacinosida</taxon>
        <taxon>Leucopsacidae</taxon>
        <taxon>Oopsacas</taxon>
    </lineage>
</organism>
<dbReference type="Pfam" id="PF03133">
    <property type="entry name" value="TTL"/>
    <property type="match status" value="1"/>
</dbReference>
<dbReference type="Gene3D" id="3.30.470.20">
    <property type="entry name" value="ATP-grasp fold, B domain"/>
    <property type="match status" value="1"/>
</dbReference>
<feature type="transmembrane region" description="Helical" evidence="4">
    <location>
        <begin position="7"/>
        <end position="27"/>
    </location>
</feature>
<dbReference type="GO" id="GO:0015631">
    <property type="term" value="F:tubulin binding"/>
    <property type="evidence" value="ECO:0007669"/>
    <property type="project" value="TreeGrafter"/>
</dbReference>